<dbReference type="Proteomes" id="UP000469011">
    <property type="component" value="Unassembled WGS sequence"/>
</dbReference>
<evidence type="ECO:0000313" key="2">
    <source>
        <dbReference type="Proteomes" id="UP000469011"/>
    </source>
</evidence>
<sequence length="158" mass="17802">MSAAFAYAEPVEVGGKVLPFERPGSSALCPTVAQRVPQLTEEDRDRLNRLRWFALKSRLAPRSDVERACLVFSAQASPSVEQLATIFFRALGEYATRDLAIYRPGARHPSEDEIWLLRVMSAWRDGERKAGSALIAWRVVPAGRRWLRFLAEAMSSRL</sequence>
<reference evidence="1 2" key="1">
    <citation type="submission" date="2020-01" db="EMBL/GenBank/DDBJ databases">
        <title>Jiella pacifica sp. nov.</title>
        <authorList>
            <person name="Xue Z."/>
            <person name="Zhu S."/>
            <person name="Chen J."/>
            <person name="Yang J."/>
        </authorList>
    </citation>
    <scope>NUCLEOTIDE SEQUENCE [LARGE SCALE GENOMIC DNA]</scope>
    <source>
        <strain evidence="1 2">40Bstr34</strain>
    </source>
</reference>
<comment type="caution">
    <text evidence="1">The sequence shown here is derived from an EMBL/GenBank/DDBJ whole genome shotgun (WGS) entry which is preliminary data.</text>
</comment>
<keyword evidence="2" id="KW-1185">Reference proteome</keyword>
<dbReference type="EMBL" id="JAAAMG010000022">
    <property type="protein sequence ID" value="NDW06984.1"/>
    <property type="molecule type" value="Genomic_DNA"/>
</dbReference>
<dbReference type="RefSeq" id="WP_163465441.1">
    <property type="nucleotide sequence ID" value="NZ_JAAAMG010000022.1"/>
</dbReference>
<protein>
    <submittedName>
        <fullName evidence="1">Uncharacterized protein</fullName>
    </submittedName>
</protein>
<accession>A0A6N9T6G2</accession>
<organism evidence="1 2">
    <name type="scientific">Jiella pacifica</name>
    <dbReference type="NCBI Taxonomy" id="2696469"/>
    <lineage>
        <taxon>Bacteria</taxon>
        <taxon>Pseudomonadati</taxon>
        <taxon>Pseudomonadota</taxon>
        <taxon>Alphaproteobacteria</taxon>
        <taxon>Hyphomicrobiales</taxon>
        <taxon>Aurantimonadaceae</taxon>
        <taxon>Jiella</taxon>
    </lineage>
</organism>
<name>A0A6N9T6G2_9HYPH</name>
<dbReference type="AlphaFoldDB" id="A0A6N9T6G2"/>
<evidence type="ECO:0000313" key="1">
    <source>
        <dbReference type="EMBL" id="NDW06984.1"/>
    </source>
</evidence>
<gene>
    <name evidence="1" type="ORF">GTK09_21450</name>
</gene>
<proteinExistence type="predicted"/>